<name>X6M690_RETFI</name>
<feature type="compositionally biased region" description="Basic and acidic residues" evidence="1">
    <location>
        <begin position="161"/>
        <end position="170"/>
    </location>
</feature>
<feature type="compositionally biased region" description="Polar residues" evidence="1">
    <location>
        <begin position="271"/>
        <end position="284"/>
    </location>
</feature>
<keyword evidence="3" id="KW-1185">Reference proteome</keyword>
<dbReference type="Proteomes" id="UP000023152">
    <property type="component" value="Unassembled WGS sequence"/>
</dbReference>
<dbReference type="AlphaFoldDB" id="X6M690"/>
<feature type="region of interest" description="Disordered" evidence="1">
    <location>
        <begin position="271"/>
        <end position="298"/>
    </location>
</feature>
<feature type="compositionally biased region" description="Polar residues" evidence="1">
    <location>
        <begin position="150"/>
        <end position="159"/>
    </location>
</feature>
<comment type="caution">
    <text evidence="2">The sequence shown here is derived from an EMBL/GenBank/DDBJ whole genome shotgun (WGS) entry which is preliminary data.</text>
</comment>
<organism evidence="2 3">
    <name type="scientific">Reticulomyxa filosa</name>
    <dbReference type="NCBI Taxonomy" id="46433"/>
    <lineage>
        <taxon>Eukaryota</taxon>
        <taxon>Sar</taxon>
        <taxon>Rhizaria</taxon>
        <taxon>Retaria</taxon>
        <taxon>Foraminifera</taxon>
        <taxon>Monothalamids</taxon>
        <taxon>Reticulomyxidae</taxon>
        <taxon>Reticulomyxa</taxon>
    </lineage>
</organism>
<proteinExistence type="predicted"/>
<protein>
    <submittedName>
        <fullName evidence="2">Uncharacterized protein</fullName>
    </submittedName>
</protein>
<feature type="compositionally biased region" description="Basic and acidic residues" evidence="1">
    <location>
        <begin position="285"/>
        <end position="298"/>
    </location>
</feature>
<sequence>MDLPSYIFPFQSKHIEEVEKEFVGVLKDPMRSNWVEMNGASKLAQKYHWILSVQCNGHVGRFLQAIPRNTIVQFPVECSHSVEAMLYEGIDDAAPMWHHLYVFGGHDFAVAVVEQLEKITGCAYQPMAFTTVPLPPDIQQRLRSLRTHTTDNSTATASMESVEKHDGQRKVVEKRQTVALSCTASESPCTVHSSSLFSISEKSDHTSTQKSPVTKHSVTDTVAADATIIALVKPDTPGKSKQTKGTDKRVEPLQSVVANDCESRTLTVMTPTASDEAQVNNSSNEHGDHDRNEREEGEIMEKSNLKVVSFFFFFFFF</sequence>
<gene>
    <name evidence="2" type="ORF">RFI_28224</name>
</gene>
<evidence type="ECO:0000313" key="3">
    <source>
        <dbReference type="Proteomes" id="UP000023152"/>
    </source>
</evidence>
<evidence type="ECO:0000256" key="1">
    <source>
        <dbReference type="SAM" id="MobiDB-lite"/>
    </source>
</evidence>
<feature type="region of interest" description="Disordered" evidence="1">
    <location>
        <begin position="148"/>
        <end position="170"/>
    </location>
</feature>
<reference evidence="2 3" key="1">
    <citation type="journal article" date="2013" name="Curr. Biol.">
        <title>The Genome of the Foraminiferan Reticulomyxa filosa.</title>
        <authorList>
            <person name="Glockner G."/>
            <person name="Hulsmann N."/>
            <person name="Schleicher M."/>
            <person name="Noegel A.A."/>
            <person name="Eichinger L."/>
            <person name="Gallinger C."/>
            <person name="Pawlowski J."/>
            <person name="Sierra R."/>
            <person name="Euteneuer U."/>
            <person name="Pillet L."/>
            <person name="Moustafa A."/>
            <person name="Platzer M."/>
            <person name="Groth M."/>
            <person name="Szafranski K."/>
            <person name="Schliwa M."/>
        </authorList>
    </citation>
    <scope>NUCLEOTIDE SEQUENCE [LARGE SCALE GENOMIC DNA]</scope>
</reference>
<dbReference type="EMBL" id="ASPP01024296">
    <property type="protein sequence ID" value="ETO09161.1"/>
    <property type="molecule type" value="Genomic_DNA"/>
</dbReference>
<accession>X6M690</accession>
<evidence type="ECO:0000313" key="2">
    <source>
        <dbReference type="EMBL" id="ETO09161.1"/>
    </source>
</evidence>